<evidence type="ECO:0000313" key="1">
    <source>
        <dbReference type="EMBL" id="ULN51520.1"/>
    </source>
</evidence>
<dbReference type="EMBL" id="CP092365">
    <property type="protein sequence ID" value="ULN51520.1"/>
    <property type="molecule type" value="Genomic_DNA"/>
</dbReference>
<gene>
    <name evidence="1" type="ORF">MIU77_11440</name>
</gene>
<dbReference type="Proteomes" id="UP001055200">
    <property type="component" value="Chromosome"/>
</dbReference>
<keyword evidence="2" id="KW-1185">Reference proteome</keyword>
<evidence type="ECO:0000313" key="2">
    <source>
        <dbReference type="Proteomes" id="UP001055200"/>
    </source>
</evidence>
<name>A0ABY3U0R6_9MYCO</name>
<reference evidence="1" key="1">
    <citation type="submission" date="2022-08" db="EMBL/GenBank/DDBJ databases">
        <title>Complete genome sequence of 14 non-tuberculosis mycobacteria type-strains.</title>
        <authorList>
            <person name="Igarashi Y."/>
            <person name="Osugi A."/>
            <person name="Mitarai S."/>
        </authorList>
    </citation>
    <scope>NUCLEOTIDE SEQUENCE</scope>
    <source>
        <strain evidence="1">DSM 45575</strain>
    </source>
</reference>
<dbReference type="RefSeq" id="WP_240169803.1">
    <property type="nucleotide sequence ID" value="NZ_CP092365.1"/>
</dbReference>
<accession>A0ABY3U0R6</accession>
<sequence>MERQPSGFIAQEIDRAYTEMVTRRIHPLAPNLKRFRDDFWTETETQQYHLGVPDARDNAALAIGVTALRHLCGVAPEVAVELLRLAADEIESTWGMQ</sequence>
<proteinExistence type="predicted"/>
<protein>
    <submittedName>
        <fullName evidence="1">Uncharacterized protein</fullName>
    </submittedName>
</protein>
<organism evidence="1 2">
    <name type="scientific">Mycolicibacillus parakoreensis</name>
    <dbReference type="NCBI Taxonomy" id="1069221"/>
    <lineage>
        <taxon>Bacteria</taxon>
        <taxon>Bacillati</taxon>
        <taxon>Actinomycetota</taxon>
        <taxon>Actinomycetes</taxon>
        <taxon>Mycobacteriales</taxon>
        <taxon>Mycobacteriaceae</taxon>
        <taxon>Mycolicibacillus</taxon>
    </lineage>
</organism>